<dbReference type="AlphaFoldDB" id="A0A4Y9YCQ1"/>
<evidence type="ECO:0000313" key="3">
    <source>
        <dbReference type="Proteomes" id="UP000298390"/>
    </source>
</evidence>
<accession>A0A4Y9YCQ1</accession>
<dbReference type="EMBL" id="SEKV01000259">
    <property type="protein sequence ID" value="TFY60326.1"/>
    <property type="molecule type" value="Genomic_DNA"/>
</dbReference>
<feature type="region of interest" description="Disordered" evidence="1">
    <location>
        <begin position="66"/>
        <end position="87"/>
    </location>
</feature>
<reference evidence="2 3" key="1">
    <citation type="submission" date="2019-01" db="EMBL/GenBank/DDBJ databases">
        <title>Genome sequencing of the rare red list fungi Fomitopsis rosea.</title>
        <authorList>
            <person name="Buettner E."/>
            <person name="Kellner H."/>
        </authorList>
    </citation>
    <scope>NUCLEOTIDE SEQUENCE [LARGE SCALE GENOMIC DNA]</scope>
    <source>
        <strain evidence="2 3">DSM 105464</strain>
    </source>
</reference>
<name>A0A4Y9YCQ1_9APHY</name>
<proteinExistence type="predicted"/>
<comment type="caution">
    <text evidence="2">The sequence shown here is derived from an EMBL/GenBank/DDBJ whole genome shotgun (WGS) entry which is preliminary data.</text>
</comment>
<organism evidence="2 3">
    <name type="scientific">Rhodofomes roseus</name>
    <dbReference type="NCBI Taxonomy" id="34475"/>
    <lineage>
        <taxon>Eukaryota</taxon>
        <taxon>Fungi</taxon>
        <taxon>Dikarya</taxon>
        <taxon>Basidiomycota</taxon>
        <taxon>Agaricomycotina</taxon>
        <taxon>Agaricomycetes</taxon>
        <taxon>Polyporales</taxon>
        <taxon>Rhodofomes</taxon>
    </lineage>
</organism>
<gene>
    <name evidence="2" type="ORF">EVJ58_g5221</name>
</gene>
<dbReference type="Proteomes" id="UP000298390">
    <property type="component" value="Unassembled WGS sequence"/>
</dbReference>
<evidence type="ECO:0000256" key="1">
    <source>
        <dbReference type="SAM" id="MobiDB-lite"/>
    </source>
</evidence>
<sequence length="546" mass="61582">MPAEKTELHTGGYFVAVKDDPTVWKCVPCSENTSSGKISTFLRNKPGRHTKTVKHQNAVKEYLAKPRAPPHAGSNSNNAPGPAATMSLPETFSAHEVLGRSDSNDGSPRYNPLDHIHDDGDHGFVDDAGHEIRLSAGATPEEDSRARIRREVGNLLGNAFVEHGDWGARVAGIAESESVMDEEEARPTIADAVAELHLAGLADDPEDDENTFEMPLPGYEHVHSDPQWHPYTSKTMFILDLLDNLPRLRLSDDHMKVFIWALKECGALNVPTFTHLRAQQARLTKEMNIQTTHHVSAQSNHFYANCPSETTRLDFANPLVRPHMSFLPRVGAPVSEFYDGGKCLELDEKALDCGQLMWMDKENAPRRHFYIRELARLRDGRFVIPVRFVQDKNVDCLDGYLVVHYAATDIFVVRDHALIRVEAKELQDNVVDIERETEIRINDSAPSWVAKNRHPVRAIAAQRPAYTVRLMSWSDDVSGNKSKQYNAHTNVYMANINLPHDKLKQEYFVRFCSTSQHASSSEQLEILAKDTDPDRWHTAYIRKTPF</sequence>
<protein>
    <submittedName>
        <fullName evidence="2">Uncharacterized protein</fullName>
    </submittedName>
</protein>
<evidence type="ECO:0000313" key="2">
    <source>
        <dbReference type="EMBL" id="TFY60326.1"/>
    </source>
</evidence>
<dbReference type="STRING" id="34475.A0A4Y9YCQ1"/>